<dbReference type="PANTHER" id="PTHR30349">
    <property type="entry name" value="PHAGE INTEGRASE-RELATED"/>
    <property type="match status" value="1"/>
</dbReference>
<dbReference type="Proteomes" id="UP000195652">
    <property type="component" value="Chromosome"/>
</dbReference>
<keyword evidence="5 9" id="KW-0229">DNA integration</keyword>
<dbReference type="InterPro" id="IPR011010">
    <property type="entry name" value="DNA_brk_join_enz"/>
</dbReference>
<comment type="subunit">
    <text evidence="9">Forms a cyclic heterotetrameric complex composed of two molecules of XerC and two molecules of XerD.</text>
</comment>
<feature type="active site" evidence="9">
    <location>
        <position position="242"/>
    </location>
</feature>
<dbReference type="OrthoDB" id="9801717at2"/>
<dbReference type="CDD" id="cd00798">
    <property type="entry name" value="INT_XerDC_C"/>
    <property type="match status" value="1"/>
</dbReference>
<reference evidence="10 11" key="2">
    <citation type="journal article" date="2020" name="Antonie Van Leeuwenhoek">
        <title>Phylogenomic characterisation of a novel corynebacterial species pathogenic to animals.</title>
        <authorList>
            <person name="Moller J."/>
            <person name="Musella L."/>
            <person name="Melnikov V."/>
            <person name="Geissdorfer W."/>
            <person name="Burkovski A."/>
            <person name="Sangal V."/>
        </authorList>
    </citation>
    <scope>NUCLEOTIDE SEQUENCE [LARGE SCALE GENOMIC DNA]</scope>
    <source>
        <strain evidence="10 11">PO100/5</strain>
    </source>
</reference>
<dbReference type="GeneID" id="75008121"/>
<feature type="active site" evidence="9">
    <location>
        <position position="265"/>
    </location>
</feature>
<dbReference type="Gene3D" id="1.10.150.130">
    <property type="match status" value="1"/>
</dbReference>
<sequence length="293" mass="32021">MVQMVALIDDFIEHLELVSGRSPATLKGYRSDLNTFAGQKPELKDFTLDNLRGWLGEAVAEGKSRATLARRVAAARSMSSWLLKQGYIETDVAARLVAPKVGRHLPKVLAAGQAESVVEHPASKSEAEFARDRAVLELLYATGIRVSELCGINLEDIDWHRKTIKVLGKGDKQRVVPFGQAAHDALAHWLEIGRPIMCKDTVEAALFLGVRGGRLDPRQVRRLVDAAGKEAGIAGLGPHSVRHTAATHMLDGGADLRIVQELLGHSSLNTTQIYTHVSSQRLKEAFKQSHPRA</sequence>
<evidence type="ECO:0000313" key="11">
    <source>
        <dbReference type="Proteomes" id="UP000195652"/>
    </source>
</evidence>
<protein>
    <recommendedName>
        <fullName evidence="9">Tyrosine recombinase XerC</fullName>
    </recommendedName>
</protein>
<accession>A0A7Y4LFY6</accession>
<dbReference type="AlphaFoldDB" id="A0A7Y4LFY6"/>
<evidence type="ECO:0000256" key="2">
    <source>
        <dbReference type="ARBA" id="ARBA00022490"/>
    </source>
</evidence>
<keyword evidence="11" id="KW-1185">Reference proteome</keyword>
<keyword evidence="6 9" id="KW-0238">DNA-binding</keyword>
<dbReference type="GO" id="GO:0003677">
    <property type="term" value="F:DNA binding"/>
    <property type="evidence" value="ECO:0007669"/>
    <property type="project" value="UniProtKB-UniRule"/>
</dbReference>
<gene>
    <name evidence="9" type="primary">xerC</name>
    <name evidence="10" type="ORF">CBE74_07620</name>
</gene>
<keyword evidence="7 9" id="KW-0233">DNA recombination</keyword>
<feature type="active site" evidence="9">
    <location>
        <position position="169"/>
    </location>
</feature>
<dbReference type="GO" id="GO:0005737">
    <property type="term" value="C:cytoplasm"/>
    <property type="evidence" value="ECO:0007669"/>
    <property type="project" value="UniProtKB-SubCell"/>
</dbReference>
<name>A0A7Y4LFY6_9CORY</name>
<keyword evidence="3 9" id="KW-0132">Cell division</keyword>
<reference evidence="10 11" key="4">
    <citation type="journal article" date="2020" name="PLoS ONE">
        <title>Taxonomic classification of strain PO100/5 shows a broader geographic distribution and genetic markers of the recently described Corynebacterium silvaticum.</title>
        <authorList>
            <person name="Viana M.V.C."/>
            <person name="Profeta R."/>
            <person name="da Silva A.L."/>
            <person name="Hurtado R."/>
            <person name="Cerqueira J.C."/>
            <person name="Ribeiro B.F.S."/>
            <person name="Almeida M.O."/>
            <person name="Morais-Rodrigues F."/>
            <person name="Soares S.C."/>
            <person name="Oliveira M."/>
            <person name="Tavares L."/>
            <person name="Figueiredo H."/>
            <person name="Wattam A.R."/>
            <person name="Barh D."/>
            <person name="Ghosh P."/>
            <person name="Silva A."/>
            <person name="Azevedo V."/>
        </authorList>
    </citation>
    <scope>NUCLEOTIDE SEQUENCE [LARGE SCALE GENOMIC DNA]</scope>
    <source>
        <strain evidence="10 11">PO100/5</strain>
    </source>
</reference>
<proteinExistence type="inferred from homology"/>
<dbReference type="GO" id="GO:0051301">
    <property type="term" value="P:cell division"/>
    <property type="evidence" value="ECO:0007669"/>
    <property type="project" value="UniProtKB-KW"/>
</dbReference>
<reference evidence="10 11" key="1">
    <citation type="journal article" date="2014" name="BMC Vet. Res.">
        <title>First report of Corynebacterium pseudotuberculosis from caseous lymphadenitis lesions in Black Alentejano pig (Sus scrofa domesticus).</title>
        <authorList>
            <person name="Oliveira M."/>
            <person name="Barroco C."/>
            <person name="Mottola C."/>
            <person name="Santos R."/>
            <person name="Lemsaddek A."/>
            <person name="Tavares L."/>
            <person name="Semedo-Lemsaddek T."/>
        </authorList>
    </citation>
    <scope>NUCLEOTIDE SEQUENCE [LARGE SCALE GENOMIC DNA]</scope>
    <source>
        <strain evidence="10 11">PO100/5</strain>
    </source>
</reference>
<dbReference type="GO" id="GO:0007059">
    <property type="term" value="P:chromosome segregation"/>
    <property type="evidence" value="ECO:0007669"/>
    <property type="project" value="UniProtKB-UniRule"/>
</dbReference>
<keyword evidence="8 9" id="KW-0131">Cell cycle</keyword>
<dbReference type="KEGG" id="csil:CBE74_07620"/>
<evidence type="ECO:0000256" key="9">
    <source>
        <dbReference type="HAMAP-Rule" id="MF_01808"/>
    </source>
</evidence>
<comment type="similarity">
    <text evidence="9">Belongs to the 'phage' integrase family. XerC subfamily.</text>
</comment>
<evidence type="ECO:0000256" key="3">
    <source>
        <dbReference type="ARBA" id="ARBA00022618"/>
    </source>
</evidence>
<evidence type="ECO:0000256" key="5">
    <source>
        <dbReference type="ARBA" id="ARBA00022908"/>
    </source>
</evidence>
<dbReference type="InterPro" id="IPR013762">
    <property type="entry name" value="Integrase-like_cat_sf"/>
</dbReference>
<organism evidence="10 11">
    <name type="scientific">Corynebacterium silvaticum</name>
    <dbReference type="NCBI Taxonomy" id="2320431"/>
    <lineage>
        <taxon>Bacteria</taxon>
        <taxon>Bacillati</taxon>
        <taxon>Actinomycetota</taxon>
        <taxon>Actinomycetes</taxon>
        <taxon>Mycobacteriales</taxon>
        <taxon>Corynebacteriaceae</taxon>
        <taxon>Corynebacterium</taxon>
    </lineage>
</organism>
<evidence type="ECO:0000256" key="4">
    <source>
        <dbReference type="ARBA" id="ARBA00022829"/>
    </source>
</evidence>
<comment type="function">
    <text evidence="9">Site-specific tyrosine recombinase, which acts by catalyzing the cutting and rejoining of the recombining DNA molecules. The XerC-XerD complex is essential to convert dimers of the bacterial chromosome into monomers to permit their segregation at cell division. It also contributes to the segregational stability of plasmids.</text>
</comment>
<keyword evidence="4 9" id="KW-0159">Chromosome partition</keyword>
<dbReference type="InterPro" id="IPR044068">
    <property type="entry name" value="CB"/>
</dbReference>
<dbReference type="SUPFAM" id="SSF56349">
    <property type="entry name" value="DNA breaking-rejoining enzymes"/>
    <property type="match status" value="1"/>
</dbReference>
<dbReference type="HAMAP" id="MF_01808">
    <property type="entry name" value="Recomb_XerC_XerD"/>
    <property type="match status" value="1"/>
</dbReference>
<dbReference type="PROSITE" id="PS51898">
    <property type="entry name" value="TYR_RECOMBINASE"/>
    <property type="match status" value="1"/>
</dbReference>
<dbReference type="SUPFAM" id="SSF47823">
    <property type="entry name" value="lambda integrase-like, N-terminal domain"/>
    <property type="match status" value="1"/>
</dbReference>
<dbReference type="EMBL" id="CP021417">
    <property type="protein sequence ID" value="ARU46382.1"/>
    <property type="molecule type" value="Genomic_DNA"/>
</dbReference>
<dbReference type="Pfam" id="PF02899">
    <property type="entry name" value="Phage_int_SAM_1"/>
    <property type="match status" value="1"/>
</dbReference>
<dbReference type="Gene3D" id="1.10.443.10">
    <property type="entry name" value="Intergrase catalytic core"/>
    <property type="match status" value="1"/>
</dbReference>
<comment type="subcellular location">
    <subcellularLocation>
        <location evidence="1 9">Cytoplasm</location>
    </subcellularLocation>
</comment>
<dbReference type="RefSeq" id="WP_087454189.1">
    <property type="nucleotide sequence ID" value="NZ_CP021417.2"/>
</dbReference>
<evidence type="ECO:0000256" key="8">
    <source>
        <dbReference type="ARBA" id="ARBA00023306"/>
    </source>
</evidence>
<feature type="active site" evidence="9">
    <location>
        <position position="239"/>
    </location>
</feature>
<dbReference type="InterPro" id="IPR002104">
    <property type="entry name" value="Integrase_catalytic"/>
</dbReference>
<evidence type="ECO:0000256" key="6">
    <source>
        <dbReference type="ARBA" id="ARBA00023125"/>
    </source>
</evidence>
<dbReference type="PROSITE" id="PS51900">
    <property type="entry name" value="CB"/>
    <property type="match status" value="1"/>
</dbReference>
<feature type="active site" description="O-(3'-phospho-DNA)-tyrosine intermediate" evidence="9">
    <location>
        <position position="274"/>
    </location>
</feature>
<reference evidence="10 11" key="3">
    <citation type="journal article" date="2020" name="Int. J. Syst. Evol. Microbiol.">
        <title>Corynebacterium silvaticum sp. nov., a unique group of NTTB corynebacteria in wild boar and roe deer.</title>
        <authorList>
            <person name="Dangel A."/>
            <person name="Berger A."/>
            <person name="Rau J."/>
            <person name="Eisenberg T."/>
            <person name="Kampfer P."/>
            <person name="Margos G."/>
            <person name="Contzen M."/>
            <person name="Busse H.J."/>
            <person name="Konrad R."/>
            <person name="Peters M."/>
            <person name="Sting R."/>
            <person name="Sing A."/>
        </authorList>
    </citation>
    <scope>NUCLEOTIDE SEQUENCE [LARGE SCALE GENOMIC DNA]</scope>
    <source>
        <strain evidence="10 11">PO100/5</strain>
    </source>
</reference>
<dbReference type="GO" id="GO:0006313">
    <property type="term" value="P:DNA transposition"/>
    <property type="evidence" value="ECO:0007669"/>
    <property type="project" value="UniProtKB-UniRule"/>
</dbReference>
<evidence type="ECO:0000256" key="1">
    <source>
        <dbReference type="ARBA" id="ARBA00004496"/>
    </source>
</evidence>
<dbReference type="InterPro" id="IPR023009">
    <property type="entry name" value="Tyrosine_recombinase_XerC/XerD"/>
</dbReference>
<evidence type="ECO:0000256" key="7">
    <source>
        <dbReference type="ARBA" id="ARBA00023172"/>
    </source>
</evidence>
<feature type="active site" evidence="9">
    <location>
        <position position="145"/>
    </location>
</feature>
<dbReference type="GO" id="GO:0009037">
    <property type="term" value="F:tyrosine-based site-specific recombinase activity"/>
    <property type="evidence" value="ECO:0007669"/>
    <property type="project" value="UniProtKB-UniRule"/>
</dbReference>
<dbReference type="InterPro" id="IPR050090">
    <property type="entry name" value="Tyrosine_recombinase_XerCD"/>
</dbReference>
<evidence type="ECO:0000313" key="10">
    <source>
        <dbReference type="EMBL" id="ARU46382.1"/>
    </source>
</evidence>
<dbReference type="InterPro" id="IPR010998">
    <property type="entry name" value="Integrase_recombinase_N"/>
</dbReference>
<dbReference type="Pfam" id="PF00589">
    <property type="entry name" value="Phage_integrase"/>
    <property type="match status" value="1"/>
</dbReference>
<dbReference type="NCBIfam" id="NF001399">
    <property type="entry name" value="PRK00283.1"/>
    <property type="match status" value="1"/>
</dbReference>
<keyword evidence="2 9" id="KW-0963">Cytoplasm</keyword>
<dbReference type="InterPro" id="IPR004107">
    <property type="entry name" value="Integrase_SAM-like_N"/>
</dbReference>
<dbReference type="PANTHER" id="PTHR30349:SF77">
    <property type="entry name" value="TYROSINE RECOMBINASE XERC"/>
    <property type="match status" value="1"/>
</dbReference>